<feature type="transmembrane region" description="Helical" evidence="7">
    <location>
        <begin position="134"/>
        <end position="157"/>
    </location>
</feature>
<dbReference type="GO" id="GO:0005886">
    <property type="term" value="C:plasma membrane"/>
    <property type="evidence" value="ECO:0007669"/>
    <property type="project" value="UniProtKB-SubCell"/>
</dbReference>
<dbReference type="SUPFAM" id="SSF161098">
    <property type="entry name" value="MetI-like"/>
    <property type="match status" value="1"/>
</dbReference>
<evidence type="ECO:0000256" key="3">
    <source>
        <dbReference type="ARBA" id="ARBA00022475"/>
    </source>
</evidence>
<dbReference type="GO" id="GO:0071916">
    <property type="term" value="F:dipeptide transmembrane transporter activity"/>
    <property type="evidence" value="ECO:0007669"/>
    <property type="project" value="TreeGrafter"/>
</dbReference>
<evidence type="ECO:0000313" key="9">
    <source>
        <dbReference type="EMBL" id="ENO18795.1"/>
    </source>
</evidence>
<dbReference type="HOGENOM" id="CLU_036879_0_1_11"/>
<name>N6W8B5_9ACTO</name>
<protein>
    <submittedName>
        <fullName evidence="9">Oligopeptide ABC superfamily ATP binding cassette transporter, membrane protein</fullName>
    </submittedName>
</protein>
<gene>
    <name evidence="9" type="ORF">HMPREF9004_0465</name>
</gene>
<dbReference type="InterPro" id="IPR000515">
    <property type="entry name" value="MetI-like"/>
</dbReference>
<keyword evidence="10" id="KW-1185">Reference proteome</keyword>
<dbReference type="AlphaFoldDB" id="N6W8B5"/>
<dbReference type="Gene3D" id="1.10.3720.10">
    <property type="entry name" value="MetI-like"/>
    <property type="match status" value="1"/>
</dbReference>
<evidence type="ECO:0000256" key="7">
    <source>
        <dbReference type="RuleBase" id="RU363032"/>
    </source>
</evidence>
<comment type="similarity">
    <text evidence="7">Belongs to the binding-protein-dependent transport system permease family.</text>
</comment>
<keyword evidence="4 7" id="KW-0812">Transmembrane</keyword>
<keyword evidence="2 7" id="KW-0813">Transport</keyword>
<evidence type="ECO:0000256" key="1">
    <source>
        <dbReference type="ARBA" id="ARBA00004651"/>
    </source>
</evidence>
<evidence type="ECO:0000256" key="4">
    <source>
        <dbReference type="ARBA" id="ARBA00022692"/>
    </source>
</evidence>
<evidence type="ECO:0000313" key="10">
    <source>
        <dbReference type="Proteomes" id="UP000013015"/>
    </source>
</evidence>
<proteinExistence type="inferred from homology"/>
<keyword evidence="5 7" id="KW-1133">Transmembrane helix</keyword>
<feature type="transmembrane region" description="Helical" evidence="7">
    <location>
        <begin position="177"/>
        <end position="200"/>
    </location>
</feature>
<feature type="transmembrane region" description="Helical" evidence="7">
    <location>
        <begin position="99"/>
        <end position="122"/>
    </location>
</feature>
<feature type="transmembrane region" description="Helical" evidence="7">
    <location>
        <begin position="235"/>
        <end position="261"/>
    </location>
</feature>
<dbReference type="InterPro" id="IPR045621">
    <property type="entry name" value="BPD_transp_1_N"/>
</dbReference>
<dbReference type="STRING" id="888050.HMPREF9004_0465"/>
<evidence type="ECO:0000259" key="8">
    <source>
        <dbReference type="PROSITE" id="PS50928"/>
    </source>
</evidence>
<dbReference type="PANTHER" id="PTHR43163:SF6">
    <property type="entry name" value="DIPEPTIDE TRANSPORT SYSTEM PERMEASE PROTEIN DPPB-RELATED"/>
    <property type="match status" value="1"/>
</dbReference>
<dbReference type="EMBL" id="AQHZ01000007">
    <property type="protein sequence ID" value="ENO18795.1"/>
    <property type="molecule type" value="Genomic_DNA"/>
</dbReference>
<feature type="transmembrane region" description="Helical" evidence="7">
    <location>
        <begin position="12"/>
        <end position="31"/>
    </location>
</feature>
<sequence>MVSFALRRVGYFLIAGFAASVLIFILIRAAGGNVAAIILGQHASAEAITKLQEELGLLRPLHEQYFTWMGDLLTGDLGHSFRTGQPVTELVAGALPVSIPLALMGLLLSLVIAIPLGTYAAVKQDSFIGTIIAFFSQVGIAIPVFWAGVLLALVFGVKMHLLPTGGWTPWSQDPVEAFKSLILPAIAISLTLSASLTRYVRTAVLDIMNEEYIRTARATGMTRTEALMKVGLRNAILPVITVVGIQIIDLISGTVIVETVFSLPGLARMLLAAVAAREVIVVQSTVVLIILFVLIVNLIIDLLYGLLDPRIRLGGKQ</sequence>
<dbReference type="Pfam" id="PF19300">
    <property type="entry name" value="BPD_transp_1_N"/>
    <property type="match status" value="1"/>
</dbReference>
<dbReference type="OrthoDB" id="3543764at2"/>
<dbReference type="Pfam" id="PF00528">
    <property type="entry name" value="BPD_transp_1"/>
    <property type="match status" value="1"/>
</dbReference>
<feature type="domain" description="ABC transmembrane type-1" evidence="8">
    <location>
        <begin position="95"/>
        <end position="300"/>
    </location>
</feature>
<accession>N6W8B5</accession>
<keyword evidence="3" id="KW-1003">Cell membrane</keyword>
<dbReference type="Proteomes" id="UP000013015">
    <property type="component" value="Unassembled WGS sequence"/>
</dbReference>
<evidence type="ECO:0000256" key="2">
    <source>
        <dbReference type="ARBA" id="ARBA00022448"/>
    </source>
</evidence>
<dbReference type="PATRIC" id="fig|888050.3.peg.453"/>
<comment type="caution">
    <text evidence="9">The sequence shown here is derived from an EMBL/GenBank/DDBJ whole genome shotgun (WGS) entry which is preliminary data.</text>
</comment>
<organism evidence="9 10">
    <name type="scientific">Schaalia cardiffensis F0333</name>
    <dbReference type="NCBI Taxonomy" id="888050"/>
    <lineage>
        <taxon>Bacteria</taxon>
        <taxon>Bacillati</taxon>
        <taxon>Actinomycetota</taxon>
        <taxon>Actinomycetes</taxon>
        <taxon>Actinomycetales</taxon>
        <taxon>Actinomycetaceae</taxon>
        <taxon>Schaalia</taxon>
    </lineage>
</organism>
<keyword evidence="6 7" id="KW-0472">Membrane</keyword>
<dbReference type="PROSITE" id="PS50928">
    <property type="entry name" value="ABC_TM1"/>
    <property type="match status" value="1"/>
</dbReference>
<evidence type="ECO:0000256" key="5">
    <source>
        <dbReference type="ARBA" id="ARBA00022989"/>
    </source>
</evidence>
<evidence type="ECO:0000256" key="6">
    <source>
        <dbReference type="ARBA" id="ARBA00023136"/>
    </source>
</evidence>
<dbReference type="PANTHER" id="PTHR43163">
    <property type="entry name" value="DIPEPTIDE TRANSPORT SYSTEM PERMEASE PROTEIN DPPB-RELATED"/>
    <property type="match status" value="1"/>
</dbReference>
<dbReference type="CDD" id="cd06261">
    <property type="entry name" value="TM_PBP2"/>
    <property type="match status" value="1"/>
</dbReference>
<reference evidence="9 10" key="1">
    <citation type="submission" date="2013-03" db="EMBL/GenBank/DDBJ databases">
        <title>Reference genome for the Human Microbiome Project.</title>
        <authorList>
            <person name="Aqrawi P."/>
            <person name="Ayvaz T."/>
            <person name="Bess C."/>
            <person name="Blankenburg K."/>
            <person name="Coyle M."/>
            <person name="Deng J."/>
            <person name="Forbes L."/>
            <person name="Fowler G."/>
            <person name="Francisco L."/>
            <person name="Fu Q."/>
            <person name="Gibbs R."/>
            <person name="Gross S."/>
            <person name="Gubbala S."/>
            <person name="Hale W."/>
            <person name="Hemphill L."/>
            <person name="Highlander S."/>
            <person name="Hirani K."/>
            <person name="Jackson L."/>
            <person name="Jakkamsetti A."/>
            <person name="Javaid M."/>
            <person name="Jayaseelan J.C."/>
            <person name="Jiang H."/>
            <person name="Joshi V."/>
            <person name="Korchina V."/>
            <person name="Kovar C."/>
            <person name="Lara F."/>
            <person name="Lee S."/>
            <person name="Liu Y."/>
            <person name="Mata R."/>
            <person name="Mathew T."/>
            <person name="Munidasa M."/>
            <person name="Muzny D."/>
            <person name="Nazareth L."/>
            <person name="Ngo R."/>
            <person name="Nguyen L."/>
            <person name="Nguyen N."/>
            <person name="Okwuonu G."/>
            <person name="Ongeri F."/>
            <person name="Palculict T."/>
            <person name="Patil S."/>
            <person name="Petrosino J."/>
            <person name="Pham C."/>
            <person name="Pham P."/>
            <person name="Pu L.-L."/>
            <person name="Qin X."/>
            <person name="Qu J."/>
            <person name="Reid J."/>
            <person name="Ross M."/>
            <person name="Ruth R."/>
            <person name="Saada N."/>
            <person name="San Lucas F."/>
            <person name="Santibanez J."/>
            <person name="Shang Y."/>
            <person name="Simmons D."/>
            <person name="Song X.-Z."/>
            <person name="Tang L.-Y."/>
            <person name="Thornton R."/>
            <person name="Warren J."/>
            <person name="Weissenberger G."/>
            <person name="Wilczek-Boney K."/>
            <person name="Worley K."/>
            <person name="Youmans B."/>
            <person name="Zhang J."/>
            <person name="Zhang L."/>
            <person name="Zhao Z."/>
            <person name="Zhou C."/>
            <person name="Zhu D."/>
            <person name="Zhu Y."/>
        </authorList>
    </citation>
    <scope>NUCLEOTIDE SEQUENCE [LARGE SCALE GENOMIC DNA]</scope>
    <source>
        <strain evidence="9 10">F0333</strain>
    </source>
</reference>
<feature type="transmembrane region" description="Helical" evidence="7">
    <location>
        <begin position="281"/>
        <end position="307"/>
    </location>
</feature>
<comment type="subcellular location">
    <subcellularLocation>
        <location evidence="1 7">Cell membrane</location>
        <topology evidence="1 7">Multi-pass membrane protein</topology>
    </subcellularLocation>
</comment>
<dbReference type="InterPro" id="IPR035906">
    <property type="entry name" value="MetI-like_sf"/>
</dbReference>
<dbReference type="RefSeq" id="WP_005962196.1">
    <property type="nucleotide sequence ID" value="NZ_CP040505.1"/>
</dbReference>
<dbReference type="eggNOG" id="COG0601">
    <property type="taxonomic scope" value="Bacteria"/>
</dbReference>